<protein>
    <submittedName>
        <fullName evidence="2">Mitochondrial import receptor subunit or translocase</fullName>
    </submittedName>
</protein>
<evidence type="ECO:0000256" key="1">
    <source>
        <dbReference type="SAM" id="Phobius"/>
    </source>
</evidence>
<keyword evidence="1" id="KW-0472">Membrane</keyword>
<reference evidence="2" key="1">
    <citation type="journal article" date="2021" name="Proc. Natl. Acad. Sci. U.S.A.">
        <title>A Catalog of Tens of Thousands of Viruses from Human Metagenomes Reveals Hidden Associations with Chronic Diseases.</title>
        <authorList>
            <person name="Tisza M.J."/>
            <person name="Buck C.B."/>
        </authorList>
    </citation>
    <scope>NUCLEOTIDE SEQUENCE</scope>
    <source>
        <strain evidence="2">CtYh54</strain>
    </source>
</reference>
<keyword evidence="1" id="KW-1133">Transmembrane helix</keyword>
<keyword evidence="1" id="KW-0812">Transmembrane</keyword>
<proteinExistence type="predicted"/>
<accession>A0A8S5MEI3</accession>
<name>A0A8S5MEI3_9CAUD</name>
<sequence length="54" mass="6420">MWLVTPYLFSLTLKIIIICWMNYPFIIANVVLRIIPFIVHVVAKRIKREFPDSS</sequence>
<dbReference type="EMBL" id="BK014884">
    <property type="protein sequence ID" value="DAD80487.1"/>
    <property type="molecule type" value="Genomic_DNA"/>
</dbReference>
<feature type="transmembrane region" description="Helical" evidence="1">
    <location>
        <begin position="20"/>
        <end position="43"/>
    </location>
</feature>
<organism evidence="2">
    <name type="scientific">Siphoviridae sp. ctYh54</name>
    <dbReference type="NCBI Taxonomy" id="2826379"/>
    <lineage>
        <taxon>Viruses</taxon>
        <taxon>Duplodnaviria</taxon>
        <taxon>Heunggongvirae</taxon>
        <taxon>Uroviricota</taxon>
        <taxon>Caudoviricetes</taxon>
    </lineage>
</organism>
<evidence type="ECO:0000313" key="2">
    <source>
        <dbReference type="EMBL" id="DAD80487.1"/>
    </source>
</evidence>
<keyword evidence="2" id="KW-0675">Receptor</keyword>